<sequence>MARTARLLAAEDPPPAAAAERSRPAAGSGLRSLSSAASGLWDRLSVLGTGVSKLEKALGDHFPEGERYFGLENFGNTCYCNSVLQITLAKKRTGVLAPRRFVQRVRKQNELFRSYMHQDAHEFWNFLVNDIVDILEEDCRTANSSPETTPEEVSNGAVNALVNGARERPLVTLVHRTFQGILTNETKCLMCDTITAKDETFFDLSIDVEQNSSLTSCLKSFFSTEILNGEDKFFCDKCSCLQEAHKRMKIKKAPHVLVIHLKRFKYVEQLSRHKKLSYRVVYPLELKLGSMSEDADCEYSLFAVVVHVGSSPNHGHYVSQIKSHGHWLSFDDDTVQISEESTLQTFYGSSREHCGNTDHGYILFYERLGGKS</sequence>
<evidence type="ECO:0000256" key="2">
    <source>
        <dbReference type="SAM" id="MobiDB-lite"/>
    </source>
</evidence>
<dbReference type="GO" id="GO:0004843">
    <property type="term" value="F:cysteine-type deubiquitinase activity"/>
    <property type="evidence" value="ECO:0007669"/>
    <property type="project" value="InterPro"/>
</dbReference>
<dbReference type="CDD" id="cd02663">
    <property type="entry name" value="Peptidase_C19G"/>
    <property type="match status" value="1"/>
</dbReference>
<dbReference type="InterPro" id="IPR028889">
    <property type="entry name" value="USP"/>
</dbReference>
<dbReference type="InterPro" id="IPR050164">
    <property type="entry name" value="Peptidase_C19"/>
</dbReference>
<dbReference type="InterPro" id="IPR018200">
    <property type="entry name" value="USP_CS"/>
</dbReference>
<dbReference type="AlphaFoldDB" id="A0A0E0K1F9"/>
<evidence type="ECO:0000256" key="1">
    <source>
        <dbReference type="ARBA" id="ARBA00009085"/>
    </source>
</evidence>
<organism evidence="4">
    <name type="scientific">Oryza punctata</name>
    <name type="common">Red rice</name>
    <dbReference type="NCBI Taxonomy" id="4537"/>
    <lineage>
        <taxon>Eukaryota</taxon>
        <taxon>Viridiplantae</taxon>
        <taxon>Streptophyta</taxon>
        <taxon>Embryophyta</taxon>
        <taxon>Tracheophyta</taxon>
        <taxon>Spermatophyta</taxon>
        <taxon>Magnoliopsida</taxon>
        <taxon>Liliopsida</taxon>
        <taxon>Poales</taxon>
        <taxon>Poaceae</taxon>
        <taxon>BOP clade</taxon>
        <taxon>Oryzoideae</taxon>
        <taxon>Oryzeae</taxon>
        <taxon>Oryzinae</taxon>
        <taxon>Oryza</taxon>
    </lineage>
</organism>
<dbReference type="PROSITE" id="PS00972">
    <property type="entry name" value="USP_1"/>
    <property type="match status" value="1"/>
</dbReference>
<dbReference type="GO" id="GO:0016579">
    <property type="term" value="P:protein deubiquitination"/>
    <property type="evidence" value="ECO:0007669"/>
    <property type="project" value="InterPro"/>
</dbReference>
<proteinExistence type="inferred from homology"/>
<dbReference type="SUPFAM" id="SSF54001">
    <property type="entry name" value="Cysteine proteinases"/>
    <property type="match status" value="1"/>
</dbReference>
<dbReference type="Gene3D" id="3.90.70.10">
    <property type="entry name" value="Cysteine proteinases"/>
    <property type="match status" value="2"/>
</dbReference>
<reference evidence="4" key="1">
    <citation type="submission" date="2015-04" db="UniProtKB">
        <authorList>
            <consortium name="EnsemblPlants"/>
        </authorList>
    </citation>
    <scope>IDENTIFICATION</scope>
</reference>
<dbReference type="Gramene" id="OPUNC02G19320.1">
    <property type="protein sequence ID" value="OPUNC02G19320.1"/>
    <property type="gene ID" value="OPUNC02G19320"/>
</dbReference>
<evidence type="ECO:0000313" key="4">
    <source>
        <dbReference type="EnsemblPlants" id="OPUNC02G19320.1"/>
    </source>
</evidence>
<dbReference type="PROSITE" id="PS00973">
    <property type="entry name" value="USP_2"/>
    <property type="match status" value="1"/>
</dbReference>
<dbReference type="PROSITE" id="PS50235">
    <property type="entry name" value="USP_3"/>
    <property type="match status" value="1"/>
</dbReference>
<feature type="compositionally biased region" description="Low complexity" evidence="2">
    <location>
        <begin position="1"/>
        <end position="11"/>
    </location>
</feature>
<dbReference type="InterPro" id="IPR038765">
    <property type="entry name" value="Papain-like_cys_pep_sf"/>
</dbReference>
<dbReference type="eggNOG" id="KOG1864">
    <property type="taxonomic scope" value="Eukaryota"/>
</dbReference>
<reference evidence="4" key="2">
    <citation type="submission" date="2018-05" db="EMBL/GenBank/DDBJ databases">
        <title>OpunRS2 (Oryza punctata Reference Sequence Version 2).</title>
        <authorList>
            <person name="Zhang J."/>
            <person name="Kudrna D."/>
            <person name="Lee S."/>
            <person name="Talag J."/>
            <person name="Welchert J."/>
            <person name="Wing R.A."/>
        </authorList>
    </citation>
    <scope>NUCLEOTIDE SEQUENCE [LARGE SCALE GENOMIC DNA]</scope>
</reference>
<name>A0A0E0K1F9_ORYPU</name>
<dbReference type="EnsemblPlants" id="OPUNC02G19320.1">
    <property type="protein sequence ID" value="OPUNC02G19320.1"/>
    <property type="gene ID" value="OPUNC02G19320"/>
</dbReference>
<dbReference type="InterPro" id="IPR001394">
    <property type="entry name" value="Peptidase_C19_UCH"/>
</dbReference>
<dbReference type="STRING" id="4537.A0A0E0K1F9"/>
<dbReference type="GO" id="GO:0005634">
    <property type="term" value="C:nucleus"/>
    <property type="evidence" value="ECO:0007669"/>
    <property type="project" value="TreeGrafter"/>
</dbReference>
<feature type="domain" description="USP" evidence="3">
    <location>
        <begin position="28"/>
        <end position="368"/>
    </location>
</feature>
<dbReference type="PANTHER" id="PTHR24006:SF756">
    <property type="entry name" value="UBIQUITIN CARBOXYL-TERMINAL HYDROLASE"/>
    <property type="match status" value="1"/>
</dbReference>
<accession>A0A0E0K1F9</accession>
<dbReference type="Proteomes" id="UP000026962">
    <property type="component" value="Chromosome 2"/>
</dbReference>
<dbReference type="HOGENOM" id="CLU_008279_2_0_1"/>
<evidence type="ECO:0000313" key="5">
    <source>
        <dbReference type="Proteomes" id="UP000026962"/>
    </source>
</evidence>
<dbReference type="PANTHER" id="PTHR24006">
    <property type="entry name" value="UBIQUITIN CARBOXYL-TERMINAL HYDROLASE"/>
    <property type="match status" value="1"/>
</dbReference>
<feature type="region of interest" description="Disordered" evidence="2">
    <location>
        <begin position="1"/>
        <end position="30"/>
    </location>
</feature>
<comment type="similarity">
    <text evidence="1">Belongs to the peptidase C19 family.</text>
</comment>
<evidence type="ECO:0000259" key="3">
    <source>
        <dbReference type="PROSITE" id="PS50235"/>
    </source>
</evidence>
<keyword evidence="5" id="KW-1185">Reference proteome</keyword>
<protein>
    <recommendedName>
        <fullName evidence="3">USP domain-containing protein</fullName>
    </recommendedName>
</protein>
<dbReference type="GO" id="GO:0005829">
    <property type="term" value="C:cytosol"/>
    <property type="evidence" value="ECO:0007669"/>
    <property type="project" value="TreeGrafter"/>
</dbReference>
<dbReference type="Pfam" id="PF00443">
    <property type="entry name" value="UCH"/>
    <property type="match status" value="1"/>
</dbReference>
<dbReference type="OMA" id="LMCDTIT"/>